<dbReference type="RefSeq" id="XP_056849344.1">
    <property type="nucleotide sequence ID" value="XM_056993364.1"/>
</dbReference>
<organism evidence="2 3">
    <name type="scientific">Raphanus sativus</name>
    <name type="common">Radish</name>
    <name type="synonym">Raphanus raphanistrum var. sativus</name>
    <dbReference type="NCBI Taxonomy" id="3726"/>
    <lineage>
        <taxon>Eukaryota</taxon>
        <taxon>Viridiplantae</taxon>
        <taxon>Streptophyta</taxon>
        <taxon>Embryophyta</taxon>
        <taxon>Tracheophyta</taxon>
        <taxon>Spermatophyta</taxon>
        <taxon>Magnoliopsida</taxon>
        <taxon>eudicotyledons</taxon>
        <taxon>Gunneridae</taxon>
        <taxon>Pentapetalae</taxon>
        <taxon>rosids</taxon>
        <taxon>malvids</taxon>
        <taxon>Brassicales</taxon>
        <taxon>Brassicaceae</taxon>
        <taxon>Brassiceae</taxon>
        <taxon>Raphanus</taxon>
    </lineage>
</organism>
<reference evidence="2" key="1">
    <citation type="journal article" date="2019" name="Database">
        <title>The radish genome database (RadishGD): an integrated information resource for radish genomics.</title>
        <authorList>
            <person name="Yu H.J."/>
            <person name="Baek S."/>
            <person name="Lee Y.J."/>
            <person name="Cho A."/>
            <person name="Mun J.H."/>
        </authorList>
    </citation>
    <scope>NUCLEOTIDE SEQUENCE [LARGE SCALE GENOMIC DNA]</scope>
    <source>
        <strain evidence="2">cv. WK10039</strain>
    </source>
</reference>
<feature type="transmembrane region" description="Helical" evidence="1">
    <location>
        <begin position="129"/>
        <end position="151"/>
    </location>
</feature>
<accession>A0A9W3CD05</accession>
<keyword evidence="1" id="KW-0812">Transmembrane</keyword>
<evidence type="ECO:0000313" key="2">
    <source>
        <dbReference type="Proteomes" id="UP000504610"/>
    </source>
</evidence>
<feature type="transmembrane region" description="Helical" evidence="1">
    <location>
        <begin position="260"/>
        <end position="280"/>
    </location>
</feature>
<evidence type="ECO:0000256" key="1">
    <source>
        <dbReference type="SAM" id="Phobius"/>
    </source>
</evidence>
<dbReference type="Proteomes" id="UP000504610">
    <property type="component" value="Chromosome 9"/>
</dbReference>
<name>A0A9W3CD05_RAPSA</name>
<sequence length="285" mass="31202">MHPLQDEADLSSSLTTRRVSSFLQLIPVSKPRNLVSCGEYVSFNYQQEAGGIEISVARFLGLLTADCKLNFLQYSTPQVREDWTSNVEILVVVGFLYAAFITSVKLLGVQLSTAKCSSQSKPVFHSKPWSHVVGLISLCSMLSQGLSIWPWRFASQQSILWKRCLVASEFTDVPSLIGYVENFPTCSAYGTWIVSSTQNGKAVTLQKVLHQSLSSGFSSLQILEDSIVFFFALCSGLVLIEITGFFIGRNLVPLVIPLSCLYNIGSAFCLTVVAFVMGGVPKLCG</sequence>
<dbReference type="GeneID" id="130499384"/>
<keyword evidence="2" id="KW-1185">Reference proteome</keyword>
<dbReference type="AlphaFoldDB" id="A0A9W3CD05"/>
<feature type="transmembrane region" description="Helical" evidence="1">
    <location>
        <begin position="227"/>
        <end position="248"/>
    </location>
</feature>
<gene>
    <name evidence="3" type="primary">LOC130499384</name>
</gene>
<keyword evidence="1" id="KW-1133">Transmembrane helix</keyword>
<feature type="transmembrane region" description="Helical" evidence="1">
    <location>
        <begin position="89"/>
        <end position="108"/>
    </location>
</feature>
<evidence type="ECO:0000313" key="3">
    <source>
        <dbReference type="RefSeq" id="XP_056849344.1"/>
    </source>
</evidence>
<keyword evidence="1" id="KW-0472">Membrane</keyword>
<proteinExistence type="predicted"/>
<protein>
    <submittedName>
        <fullName evidence="3">Uncharacterized protein LOC130499384</fullName>
    </submittedName>
</protein>
<dbReference type="KEGG" id="rsz:130499384"/>
<dbReference type="OrthoDB" id="1110644at2759"/>
<reference evidence="3" key="2">
    <citation type="submission" date="2025-08" db="UniProtKB">
        <authorList>
            <consortium name="RefSeq"/>
        </authorList>
    </citation>
    <scope>IDENTIFICATION</scope>
    <source>
        <tissue evidence="3">Leaf</tissue>
    </source>
</reference>